<evidence type="ECO:0000313" key="3">
    <source>
        <dbReference type="Proteomes" id="UP000796880"/>
    </source>
</evidence>
<proteinExistence type="predicted"/>
<comment type="caution">
    <text evidence="2">The sequence shown here is derived from an EMBL/GenBank/DDBJ whole genome shotgun (WGS) entry which is preliminary data.</text>
</comment>
<organism evidence="2 3">
    <name type="scientific">Rhamnella rubrinervis</name>
    <dbReference type="NCBI Taxonomy" id="2594499"/>
    <lineage>
        <taxon>Eukaryota</taxon>
        <taxon>Viridiplantae</taxon>
        <taxon>Streptophyta</taxon>
        <taxon>Embryophyta</taxon>
        <taxon>Tracheophyta</taxon>
        <taxon>Spermatophyta</taxon>
        <taxon>Magnoliopsida</taxon>
        <taxon>eudicotyledons</taxon>
        <taxon>Gunneridae</taxon>
        <taxon>Pentapetalae</taxon>
        <taxon>rosids</taxon>
        <taxon>fabids</taxon>
        <taxon>Rosales</taxon>
        <taxon>Rhamnaceae</taxon>
        <taxon>rhamnoid group</taxon>
        <taxon>Rhamneae</taxon>
        <taxon>Rhamnella</taxon>
    </lineage>
</organism>
<dbReference type="Proteomes" id="UP000796880">
    <property type="component" value="Unassembled WGS sequence"/>
</dbReference>
<evidence type="ECO:0000256" key="1">
    <source>
        <dbReference type="SAM" id="MobiDB-lite"/>
    </source>
</evidence>
<dbReference type="AlphaFoldDB" id="A0A8K0MMZ7"/>
<gene>
    <name evidence="2" type="ORF">FNV43_RR07450</name>
</gene>
<keyword evidence="3" id="KW-1185">Reference proteome</keyword>
<evidence type="ECO:0000313" key="2">
    <source>
        <dbReference type="EMBL" id="KAF3451355.1"/>
    </source>
</evidence>
<sequence>MAPLKRLRKASDKSTEATTVTEATATKKRSREVEESSNALQDTPRPTWPRGALLLYTGYPSAKCAEASAKLAKGCPLIIYGIPLDQVCRGIGQIGRGVSSCYIRDTPRPNVPRHRPS</sequence>
<accession>A0A8K0MMZ7</accession>
<reference evidence="2" key="1">
    <citation type="submission" date="2020-03" db="EMBL/GenBank/DDBJ databases">
        <title>A high-quality chromosome-level genome assembly of a woody plant with both climbing and erect habits, Rhamnella rubrinervis.</title>
        <authorList>
            <person name="Lu Z."/>
            <person name="Yang Y."/>
            <person name="Zhu X."/>
            <person name="Sun Y."/>
        </authorList>
    </citation>
    <scope>NUCLEOTIDE SEQUENCE</scope>
    <source>
        <strain evidence="2">BYM</strain>
        <tissue evidence="2">Leaf</tissue>
    </source>
</reference>
<feature type="region of interest" description="Disordered" evidence="1">
    <location>
        <begin position="1"/>
        <end position="48"/>
    </location>
</feature>
<dbReference type="EMBL" id="VOIH02000003">
    <property type="protein sequence ID" value="KAF3451355.1"/>
    <property type="molecule type" value="Genomic_DNA"/>
</dbReference>
<name>A0A8K0MMZ7_9ROSA</name>
<protein>
    <submittedName>
        <fullName evidence="2">Uncharacterized protein</fullName>
    </submittedName>
</protein>